<proteinExistence type="predicted"/>
<name>A0A8H6JMJ7_9PEZI</name>
<dbReference type="Proteomes" id="UP000652219">
    <property type="component" value="Unassembled WGS sequence"/>
</dbReference>
<sequence length="171" mass="18174">MKWDGPMAFQGPGAGHGAPVAAKRVNHRRLLALEKLLTTLSIRLIEIANLLAGAACGDRQDQATRRLGEHRAKQPADPKTGQGRRIGGPPVCSGPIRRIHAAAGLVEAGNPKAIGVGWKRIDLCSNGMLGSGWLGFSGVLEASAALNIRTFVFVCIFLIEPRDRLASILDL</sequence>
<keyword evidence="3" id="KW-1185">Reference proteome</keyword>
<feature type="region of interest" description="Disordered" evidence="1">
    <location>
        <begin position="65"/>
        <end position="88"/>
    </location>
</feature>
<dbReference type="AlphaFoldDB" id="A0A8H6JMJ7"/>
<organism evidence="2 3">
    <name type="scientific">Colletotrichum sojae</name>
    <dbReference type="NCBI Taxonomy" id="2175907"/>
    <lineage>
        <taxon>Eukaryota</taxon>
        <taxon>Fungi</taxon>
        <taxon>Dikarya</taxon>
        <taxon>Ascomycota</taxon>
        <taxon>Pezizomycotina</taxon>
        <taxon>Sordariomycetes</taxon>
        <taxon>Hypocreomycetidae</taxon>
        <taxon>Glomerellales</taxon>
        <taxon>Glomerellaceae</taxon>
        <taxon>Colletotrichum</taxon>
        <taxon>Colletotrichum orchidearum species complex</taxon>
    </lineage>
</organism>
<evidence type="ECO:0000256" key="1">
    <source>
        <dbReference type="SAM" id="MobiDB-lite"/>
    </source>
</evidence>
<evidence type="ECO:0000313" key="3">
    <source>
        <dbReference type="Proteomes" id="UP000652219"/>
    </source>
</evidence>
<accession>A0A8H6JMJ7</accession>
<gene>
    <name evidence="2" type="ORF">CSOJ01_03614</name>
</gene>
<comment type="caution">
    <text evidence="2">The sequence shown here is derived from an EMBL/GenBank/DDBJ whole genome shotgun (WGS) entry which is preliminary data.</text>
</comment>
<protein>
    <submittedName>
        <fullName evidence="2">Uncharacterized protein</fullName>
    </submittedName>
</protein>
<evidence type="ECO:0000313" key="2">
    <source>
        <dbReference type="EMBL" id="KAF6815351.1"/>
    </source>
</evidence>
<reference evidence="2 3" key="1">
    <citation type="journal article" date="2020" name="Phytopathology">
        <title>Genome Sequence Resources of Colletotrichum truncatum, C. plurivorum, C. musicola, and C. sojae: Four Species Pathogenic to Soybean (Glycine max).</title>
        <authorList>
            <person name="Rogerio F."/>
            <person name="Boufleur T.R."/>
            <person name="Ciampi-Guillardi M."/>
            <person name="Sukno S.A."/>
            <person name="Thon M.R."/>
            <person name="Massola Junior N.S."/>
            <person name="Baroncelli R."/>
        </authorList>
    </citation>
    <scope>NUCLEOTIDE SEQUENCE [LARGE SCALE GENOMIC DNA]</scope>
    <source>
        <strain evidence="2 3">LFN0009</strain>
    </source>
</reference>
<dbReference type="EMBL" id="WIGN01000036">
    <property type="protein sequence ID" value="KAF6815351.1"/>
    <property type="molecule type" value="Genomic_DNA"/>
</dbReference>
<feature type="compositionally biased region" description="Basic and acidic residues" evidence="1">
    <location>
        <begin position="65"/>
        <end position="76"/>
    </location>
</feature>